<proteinExistence type="predicted"/>
<evidence type="ECO:0000313" key="3">
    <source>
        <dbReference type="Proteomes" id="UP000242687"/>
    </source>
</evidence>
<organism evidence="2 3">
    <name type="scientific">Mucilaginibacter auburnensis</name>
    <dbReference type="NCBI Taxonomy" id="1457233"/>
    <lineage>
        <taxon>Bacteria</taxon>
        <taxon>Pseudomonadati</taxon>
        <taxon>Bacteroidota</taxon>
        <taxon>Sphingobacteriia</taxon>
        <taxon>Sphingobacteriales</taxon>
        <taxon>Sphingobacteriaceae</taxon>
        <taxon>Mucilaginibacter</taxon>
    </lineage>
</organism>
<dbReference type="OrthoDB" id="1122768at2"/>
<feature type="transmembrane region" description="Helical" evidence="1">
    <location>
        <begin position="37"/>
        <end position="59"/>
    </location>
</feature>
<dbReference type="RefSeq" id="WP_100340387.1">
    <property type="nucleotide sequence ID" value="NZ_PGFJ01000001.1"/>
</dbReference>
<keyword evidence="1" id="KW-0472">Membrane</keyword>
<gene>
    <name evidence="2" type="ORF">CLV57_1192</name>
</gene>
<feature type="transmembrane region" description="Helical" evidence="1">
    <location>
        <begin position="12"/>
        <end position="31"/>
    </location>
</feature>
<accession>A0A2H9VTN1</accession>
<keyword evidence="1" id="KW-0812">Transmembrane</keyword>
<evidence type="ECO:0000256" key="1">
    <source>
        <dbReference type="SAM" id="Phobius"/>
    </source>
</evidence>
<dbReference type="InterPro" id="IPR025250">
    <property type="entry name" value="DUF4199"/>
</dbReference>
<feature type="transmembrane region" description="Helical" evidence="1">
    <location>
        <begin position="71"/>
        <end position="89"/>
    </location>
</feature>
<sequence>MANFSLSKTTYINGLIMGIGFCLYTTLMWLTGLDSTYLYIGQYFDMLIVLLPVVMIVRAIKQEQVGGHITFLKRVVVALVVAAISFVIYEPFLYVYHHHINPEWYNAVLTLKETELKAANTPAPEIARTLQQMRTSGVAQADLFRLSAIIPSVIILPLLITLLSYAFVRNSKVTLHQ</sequence>
<dbReference type="Pfam" id="PF13858">
    <property type="entry name" value="DUF4199"/>
    <property type="match status" value="1"/>
</dbReference>
<comment type="caution">
    <text evidence="2">The sequence shown here is derived from an EMBL/GenBank/DDBJ whole genome shotgun (WGS) entry which is preliminary data.</text>
</comment>
<evidence type="ECO:0000313" key="2">
    <source>
        <dbReference type="EMBL" id="PJJ84183.1"/>
    </source>
</evidence>
<dbReference type="Proteomes" id="UP000242687">
    <property type="component" value="Unassembled WGS sequence"/>
</dbReference>
<keyword evidence="1" id="KW-1133">Transmembrane helix</keyword>
<name>A0A2H9VTN1_9SPHI</name>
<feature type="transmembrane region" description="Helical" evidence="1">
    <location>
        <begin position="143"/>
        <end position="168"/>
    </location>
</feature>
<dbReference type="EMBL" id="PGFJ01000001">
    <property type="protein sequence ID" value="PJJ84183.1"/>
    <property type="molecule type" value="Genomic_DNA"/>
</dbReference>
<protein>
    <submittedName>
        <fullName evidence="2">Uncharacterized protein DUF4199</fullName>
    </submittedName>
</protein>
<dbReference type="AlphaFoldDB" id="A0A2H9VTN1"/>
<reference evidence="2 3" key="1">
    <citation type="submission" date="2017-11" db="EMBL/GenBank/DDBJ databases">
        <title>Genomic Encyclopedia of Archaeal and Bacterial Type Strains, Phase II (KMG-II): From Individual Species to Whole Genera.</title>
        <authorList>
            <person name="Goeker M."/>
        </authorList>
    </citation>
    <scope>NUCLEOTIDE SEQUENCE [LARGE SCALE GENOMIC DNA]</scope>
    <source>
        <strain evidence="2 3">DSM 28175</strain>
    </source>
</reference>
<keyword evidence="3" id="KW-1185">Reference proteome</keyword>